<dbReference type="GO" id="GO:0007156">
    <property type="term" value="P:homophilic cell adhesion via plasma membrane adhesion molecules"/>
    <property type="evidence" value="ECO:0007669"/>
    <property type="project" value="InterPro"/>
</dbReference>
<evidence type="ECO:0000313" key="12">
    <source>
        <dbReference type="Proteomes" id="UP000321570"/>
    </source>
</evidence>
<proteinExistence type="predicted"/>
<dbReference type="InterPro" id="IPR020894">
    <property type="entry name" value="Cadherin_CS"/>
</dbReference>
<dbReference type="AlphaFoldDB" id="A0A564YM66"/>
<dbReference type="Proteomes" id="UP000321570">
    <property type="component" value="Unassembled WGS sequence"/>
</dbReference>
<dbReference type="InterPro" id="IPR050174">
    <property type="entry name" value="Protocadherin/Cadherin-CA"/>
</dbReference>
<sequence>GKCWTTGILDRETIPAYLCSVVAEDGEVASGLSFTTTLTIEIVDENDNAPIWLYPRAPDDSRIQIGVEFPSSRIITRVRAIDADSGKNARIVYTLEDASFVHFNHEPLCDLHALFSIEPMSGHLRMRDGIRSCVRPGDSIRLLLRATDEGIPSQSKDAEFFIEFTLGSEVLNIPPESTFLTQADEAFGNKPPNSEFQIREFSAHTDATNSMTTDDSLDSG</sequence>
<protein>
    <recommendedName>
        <fullName evidence="10">Cadherin domain-containing protein</fullName>
    </recommendedName>
</protein>
<dbReference type="CDD" id="cd11304">
    <property type="entry name" value="Cadherin_repeat"/>
    <property type="match status" value="2"/>
</dbReference>
<evidence type="ECO:0000256" key="7">
    <source>
        <dbReference type="ARBA" id="ARBA00023180"/>
    </source>
</evidence>
<keyword evidence="3" id="KW-0677">Repeat</keyword>
<dbReference type="PROSITE" id="PS00232">
    <property type="entry name" value="CADHERIN_1"/>
    <property type="match status" value="1"/>
</dbReference>
<comment type="subcellular location">
    <subcellularLocation>
        <location evidence="1">Membrane</location>
        <topology evidence="1">Single-pass membrane protein</topology>
    </subcellularLocation>
</comment>
<feature type="non-terminal residue" evidence="11">
    <location>
        <position position="220"/>
    </location>
</feature>
<evidence type="ECO:0000256" key="6">
    <source>
        <dbReference type="ARBA" id="ARBA00023136"/>
    </source>
</evidence>
<keyword evidence="5" id="KW-1133">Transmembrane helix</keyword>
<evidence type="ECO:0000313" key="11">
    <source>
        <dbReference type="EMBL" id="VUZ48391.1"/>
    </source>
</evidence>
<accession>A0A564YM66</accession>
<dbReference type="GO" id="GO:0005886">
    <property type="term" value="C:plasma membrane"/>
    <property type="evidence" value="ECO:0007669"/>
    <property type="project" value="InterPro"/>
</dbReference>
<dbReference type="EMBL" id="CABIJS010000288">
    <property type="protein sequence ID" value="VUZ48391.1"/>
    <property type="molecule type" value="Genomic_DNA"/>
</dbReference>
<feature type="non-terminal residue" evidence="11">
    <location>
        <position position="1"/>
    </location>
</feature>
<dbReference type="PRINTS" id="PR00205">
    <property type="entry name" value="CADHERIN"/>
</dbReference>
<dbReference type="InterPro" id="IPR002126">
    <property type="entry name" value="Cadherin-like_dom"/>
</dbReference>
<evidence type="ECO:0000256" key="1">
    <source>
        <dbReference type="ARBA" id="ARBA00004167"/>
    </source>
</evidence>
<feature type="domain" description="Cadherin" evidence="10">
    <location>
        <begin position="75"/>
        <end position="177"/>
    </location>
</feature>
<evidence type="ECO:0000256" key="3">
    <source>
        <dbReference type="ARBA" id="ARBA00022737"/>
    </source>
</evidence>
<dbReference type="SUPFAM" id="SSF49313">
    <property type="entry name" value="Cadherin-like"/>
    <property type="match status" value="2"/>
</dbReference>
<keyword evidence="7" id="KW-0325">Glycoprotein</keyword>
<gene>
    <name evidence="11" type="ORF">WMSIL1_LOCUS7671</name>
</gene>
<name>A0A564YM66_HYMDI</name>
<organism evidence="11 12">
    <name type="scientific">Hymenolepis diminuta</name>
    <name type="common">Rat tapeworm</name>
    <dbReference type="NCBI Taxonomy" id="6216"/>
    <lineage>
        <taxon>Eukaryota</taxon>
        <taxon>Metazoa</taxon>
        <taxon>Spiralia</taxon>
        <taxon>Lophotrochozoa</taxon>
        <taxon>Platyhelminthes</taxon>
        <taxon>Cestoda</taxon>
        <taxon>Eucestoda</taxon>
        <taxon>Cyclophyllidea</taxon>
        <taxon>Hymenolepididae</taxon>
        <taxon>Hymenolepis</taxon>
    </lineage>
</organism>
<evidence type="ECO:0000256" key="8">
    <source>
        <dbReference type="PROSITE-ProRule" id="PRU00043"/>
    </source>
</evidence>
<feature type="compositionally biased region" description="Polar residues" evidence="9">
    <location>
        <begin position="205"/>
        <end position="214"/>
    </location>
</feature>
<dbReference type="PANTHER" id="PTHR24028:SF146">
    <property type="entry name" value="CADHERIN 96CB, ISOFORM D-RELATED"/>
    <property type="match status" value="1"/>
</dbReference>
<keyword evidence="12" id="KW-1185">Reference proteome</keyword>
<dbReference type="PANTHER" id="PTHR24028">
    <property type="entry name" value="CADHERIN-87A"/>
    <property type="match status" value="1"/>
</dbReference>
<evidence type="ECO:0000256" key="5">
    <source>
        <dbReference type="ARBA" id="ARBA00022989"/>
    </source>
</evidence>
<feature type="domain" description="Cadherin" evidence="10">
    <location>
        <begin position="9"/>
        <end position="52"/>
    </location>
</feature>
<dbReference type="Gene3D" id="2.60.40.60">
    <property type="entry name" value="Cadherins"/>
    <property type="match status" value="2"/>
</dbReference>
<keyword evidence="2" id="KW-0812">Transmembrane</keyword>
<keyword evidence="4 8" id="KW-0106">Calcium</keyword>
<feature type="region of interest" description="Disordered" evidence="9">
    <location>
        <begin position="201"/>
        <end position="220"/>
    </location>
</feature>
<reference evidence="11 12" key="1">
    <citation type="submission" date="2019-07" db="EMBL/GenBank/DDBJ databases">
        <authorList>
            <person name="Jastrzebski P J."/>
            <person name="Paukszto L."/>
            <person name="Jastrzebski P J."/>
        </authorList>
    </citation>
    <scope>NUCLEOTIDE SEQUENCE [LARGE SCALE GENOMIC DNA]</scope>
    <source>
        <strain evidence="11 12">WMS-il1</strain>
    </source>
</reference>
<evidence type="ECO:0000256" key="4">
    <source>
        <dbReference type="ARBA" id="ARBA00022837"/>
    </source>
</evidence>
<keyword evidence="6" id="KW-0472">Membrane</keyword>
<evidence type="ECO:0000256" key="9">
    <source>
        <dbReference type="SAM" id="MobiDB-lite"/>
    </source>
</evidence>
<evidence type="ECO:0000259" key="10">
    <source>
        <dbReference type="PROSITE" id="PS50268"/>
    </source>
</evidence>
<evidence type="ECO:0000256" key="2">
    <source>
        <dbReference type="ARBA" id="ARBA00022692"/>
    </source>
</evidence>
<dbReference type="PROSITE" id="PS50268">
    <property type="entry name" value="CADHERIN_2"/>
    <property type="match status" value="2"/>
</dbReference>
<dbReference type="InterPro" id="IPR015919">
    <property type="entry name" value="Cadherin-like_sf"/>
</dbReference>
<dbReference type="GO" id="GO:0005509">
    <property type="term" value="F:calcium ion binding"/>
    <property type="evidence" value="ECO:0007669"/>
    <property type="project" value="UniProtKB-UniRule"/>
</dbReference>